<dbReference type="InterPro" id="IPR003660">
    <property type="entry name" value="HAMP_dom"/>
</dbReference>
<keyword evidence="14 19" id="KW-0472">Membrane</keyword>
<organism evidence="23 24">
    <name type="scientific">Amazonocrinis nigriterrae CENA67</name>
    <dbReference type="NCBI Taxonomy" id="2794033"/>
    <lineage>
        <taxon>Bacteria</taxon>
        <taxon>Bacillati</taxon>
        <taxon>Cyanobacteriota</taxon>
        <taxon>Cyanophyceae</taxon>
        <taxon>Nostocales</taxon>
        <taxon>Nostocaceae</taxon>
        <taxon>Amazonocrinis</taxon>
        <taxon>Amazonocrinis nigriterrae</taxon>
    </lineage>
</organism>
<dbReference type="CDD" id="cd00082">
    <property type="entry name" value="HisKA"/>
    <property type="match status" value="1"/>
</dbReference>
<keyword evidence="24" id="KW-1185">Reference proteome</keyword>
<protein>
    <recommendedName>
        <fullName evidence="16">Circadian input-output histidine kinase CikA</fullName>
        <ecNumber evidence="4">2.7.13.3</ecNumber>
    </recommendedName>
</protein>
<dbReference type="SUPFAM" id="SSF55874">
    <property type="entry name" value="ATPase domain of HSP90 chaperone/DNA topoisomerase II/histidine kinase"/>
    <property type="match status" value="1"/>
</dbReference>
<name>A0A8J7HZH4_9NOST</name>
<comment type="caution">
    <text evidence="23">The sequence shown here is derived from an EMBL/GenBank/DDBJ whole genome shotgun (WGS) entry which is preliminary data.</text>
</comment>
<dbReference type="Pfam" id="PF00672">
    <property type="entry name" value="HAMP"/>
    <property type="match status" value="1"/>
</dbReference>
<evidence type="ECO:0000313" key="24">
    <source>
        <dbReference type="Proteomes" id="UP000632766"/>
    </source>
</evidence>
<evidence type="ECO:0000256" key="15">
    <source>
        <dbReference type="ARBA" id="ARBA00023306"/>
    </source>
</evidence>
<evidence type="ECO:0000313" key="23">
    <source>
        <dbReference type="EMBL" id="MBH8565394.1"/>
    </source>
</evidence>
<dbReference type="EMBL" id="JAECZC010000060">
    <property type="protein sequence ID" value="MBH8565394.1"/>
    <property type="molecule type" value="Genomic_DNA"/>
</dbReference>
<dbReference type="AlphaFoldDB" id="A0A8J7HZH4"/>
<keyword evidence="12 19" id="KW-1133">Transmembrane helix</keyword>
<comment type="similarity">
    <text evidence="3">In the N-terminal section; belongs to the phytochrome family.</text>
</comment>
<dbReference type="GO" id="GO:0005524">
    <property type="term" value="F:ATP binding"/>
    <property type="evidence" value="ECO:0007669"/>
    <property type="project" value="UniProtKB-KW"/>
</dbReference>
<dbReference type="SUPFAM" id="SSF47384">
    <property type="entry name" value="Homodimeric domain of signal transducing histidine kinase"/>
    <property type="match status" value="1"/>
</dbReference>
<dbReference type="Gene3D" id="3.40.50.2300">
    <property type="match status" value="1"/>
</dbReference>
<dbReference type="InterPro" id="IPR003661">
    <property type="entry name" value="HisK_dim/P_dom"/>
</dbReference>
<evidence type="ECO:0000256" key="4">
    <source>
        <dbReference type="ARBA" id="ARBA00012438"/>
    </source>
</evidence>
<dbReference type="GO" id="GO:0000155">
    <property type="term" value="F:phosphorelay sensor kinase activity"/>
    <property type="evidence" value="ECO:0007669"/>
    <property type="project" value="InterPro"/>
</dbReference>
<evidence type="ECO:0000256" key="5">
    <source>
        <dbReference type="ARBA" id="ARBA00022475"/>
    </source>
</evidence>
<dbReference type="InterPro" id="IPR033479">
    <property type="entry name" value="dCache_1"/>
</dbReference>
<evidence type="ECO:0000256" key="11">
    <source>
        <dbReference type="ARBA" id="ARBA00022840"/>
    </source>
</evidence>
<dbReference type="GO" id="GO:0005886">
    <property type="term" value="C:plasma membrane"/>
    <property type="evidence" value="ECO:0007669"/>
    <property type="project" value="UniProtKB-SubCell"/>
</dbReference>
<feature type="coiled-coil region" evidence="18">
    <location>
        <begin position="409"/>
        <end position="443"/>
    </location>
</feature>
<keyword evidence="10" id="KW-0418">Kinase</keyword>
<dbReference type="Gene3D" id="1.10.8.500">
    <property type="entry name" value="HAMP domain in histidine kinase"/>
    <property type="match status" value="1"/>
</dbReference>
<dbReference type="CDD" id="cd17546">
    <property type="entry name" value="REC_hyHK_CKI1_RcsC-like"/>
    <property type="match status" value="1"/>
</dbReference>
<dbReference type="PROSITE" id="PS50885">
    <property type="entry name" value="HAMP"/>
    <property type="match status" value="1"/>
</dbReference>
<dbReference type="PROSITE" id="PS50110">
    <property type="entry name" value="RESPONSE_REGULATORY"/>
    <property type="match status" value="1"/>
</dbReference>
<evidence type="ECO:0000256" key="6">
    <source>
        <dbReference type="ARBA" id="ARBA00022553"/>
    </source>
</evidence>
<evidence type="ECO:0000256" key="16">
    <source>
        <dbReference type="ARBA" id="ARBA00074306"/>
    </source>
</evidence>
<comment type="catalytic activity">
    <reaction evidence="1">
        <text>ATP + protein L-histidine = ADP + protein N-phospho-L-histidine.</text>
        <dbReference type="EC" id="2.7.13.3"/>
    </reaction>
</comment>
<dbReference type="Pfam" id="PF00512">
    <property type="entry name" value="HisKA"/>
    <property type="match status" value="1"/>
</dbReference>
<dbReference type="Gene3D" id="3.30.450.20">
    <property type="entry name" value="PAS domain"/>
    <property type="match status" value="2"/>
</dbReference>
<evidence type="ECO:0000256" key="12">
    <source>
        <dbReference type="ARBA" id="ARBA00022989"/>
    </source>
</evidence>
<feature type="transmembrane region" description="Helical" evidence="19">
    <location>
        <begin position="12"/>
        <end position="36"/>
    </location>
</feature>
<reference evidence="23 24" key="1">
    <citation type="journal article" date="2021" name="Int. J. Syst. Evol. Microbiol.">
        <title>Amazonocrinis nigriterrae gen. nov., sp. nov., Atlanticothrix silvestris gen. nov., sp. nov. and Dendronalium phyllosphericum gen. nov., sp. nov., nostocacean cyanobacteria from Brazilian environments.</title>
        <authorList>
            <person name="Alvarenga D.O."/>
            <person name="Andreote A.P.D."/>
            <person name="Branco L.H.Z."/>
            <person name="Delbaje E."/>
            <person name="Cruz R.B."/>
            <person name="Varani A.M."/>
            <person name="Fiore M.F."/>
        </authorList>
    </citation>
    <scope>NUCLEOTIDE SEQUENCE [LARGE SCALE GENOMIC DNA]</scope>
    <source>
        <strain evidence="23 24">CENA67</strain>
    </source>
</reference>
<comment type="subcellular location">
    <subcellularLocation>
        <location evidence="2">Cell membrane</location>
        <topology evidence="2">Multi-pass membrane protein</topology>
    </subcellularLocation>
</comment>
<evidence type="ECO:0000256" key="1">
    <source>
        <dbReference type="ARBA" id="ARBA00000085"/>
    </source>
</evidence>
<proteinExistence type="inferred from homology"/>
<dbReference type="PRINTS" id="PR00344">
    <property type="entry name" value="BCTRLSENSOR"/>
</dbReference>
<keyword evidence="13" id="KW-0902">Two-component regulatory system</keyword>
<dbReference type="Gene3D" id="3.30.565.10">
    <property type="entry name" value="Histidine kinase-like ATPase, C-terminal domain"/>
    <property type="match status" value="1"/>
</dbReference>
<feature type="domain" description="Response regulatory" evidence="21">
    <location>
        <begin position="712"/>
        <end position="828"/>
    </location>
</feature>
<dbReference type="InterPro" id="IPR003594">
    <property type="entry name" value="HATPase_dom"/>
</dbReference>
<keyword evidence="15" id="KW-0131">Cell cycle</keyword>
<dbReference type="SUPFAM" id="SSF52172">
    <property type="entry name" value="CheY-like"/>
    <property type="match status" value="1"/>
</dbReference>
<evidence type="ECO:0000256" key="9">
    <source>
        <dbReference type="ARBA" id="ARBA00022741"/>
    </source>
</evidence>
<dbReference type="Pfam" id="PF00072">
    <property type="entry name" value="Response_reg"/>
    <property type="match status" value="1"/>
</dbReference>
<dbReference type="SMART" id="SM00304">
    <property type="entry name" value="HAMP"/>
    <property type="match status" value="1"/>
</dbReference>
<dbReference type="PANTHER" id="PTHR43047:SF72">
    <property type="entry name" value="OSMOSENSING HISTIDINE PROTEIN KINASE SLN1"/>
    <property type="match status" value="1"/>
</dbReference>
<evidence type="ECO:0000256" key="7">
    <source>
        <dbReference type="ARBA" id="ARBA00022679"/>
    </source>
</evidence>
<evidence type="ECO:0000256" key="8">
    <source>
        <dbReference type="ARBA" id="ARBA00022692"/>
    </source>
</evidence>
<accession>A0A8J7HZH4</accession>
<keyword evidence="5" id="KW-1003">Cell membrane</keyword>
<dbReference type="SMART" id="SM00387">
    <property type="entry name" value="HATPase_c"/>
    <property type="match status" value="1"/>
</dbReference>
<dbReference type="Pfam" id="PF02518">
    <property type="entry name" value="HATPase_c"/>
    <property type="match status" value="1"/>
</dbReference>
<dbReference type="PANTHER" id="PTHR43047">
    <property type="entry name" value="TWO-COMPONENT HISTIDINE PROTEIN KINASE"/>
    <property type="match status" value="1"/>
</dbReference>
<dbReference type="CDD" id="cd16922">
    <property type="entry name" value="HATPase_EvgS-ArcB-TorS-like"/>
    <property type="match status" value="1"/>
</dbReference>
<dbReference type="CDD" id="cd06225">
    <property type="entry name" value="HAMP"/>
    <property type="match status" value="1"/>
</dbReference>
<dbReference type="CDD" id="cd12913">
    <property type="entry name" value="PDC1_MCP_like"/>
    <property type="match status" value="1"/>
</dbReference>
<evidence type="ECO:0000256" key="14">
    <source>
        <dbReference type="ARBA" id="ARBA00023136"/>
    </source>
</evidence>
<dbReference type="InterPro" id="IPR036097">
    <property type="entry name" value="HisK_dim/P_sf"/>
</dbReference>
<dbReference type="Pfam" id="PF02743">
    <property type="entry name" value="dCache_1"/>
    <property type="match status" value="1"/>
</dbReference>
<dbReference type="SMART" id="SM00448">
    <property type="entry name" value="REC"/>
    <property type="match status" value="1"/>
</dbReference>
<evidence type="ECO:0000256" key="2">
    <source>
        <dbReference type="ARBA" id="ARBA00004651"/>
    </source>
</evidence>
<dbReference type="SUPFAM" id="SSF158472">
    <property type="entry name" value="HAMP domain-like"/>
    <property type="match status" value="1"/>
</dbReference>
<feature type="domain" description="Histidine kinase" evidence="20">
    <location>
        <begin position="457"/>
        <end position="687"/>
    </location>
</feature>
<keyword evidence="6 17" id="KW-0597">Phosphoprotein</keyword>
<dbReference type="RefSeq" id="WP_198127194.1">
    <property type="nucleotide sequence ID" value="NZ_JAECZC010000060.1"/>
</dbReference>
<dbReference type="GO" id="GO:0009927">
    <property type="term" value="F:histidine phosphotransfer kinase activity"/>
    <property type="evidence" value="ECO:0007669"/>
    <property type="project" value="TreeGrafter"/>
</dbReference>
<evidence type="ECO:0000259" key="20">
    <source>
        <dbReference type="PROSITE" id="PS50109"/>
    </source>
</evidence>
<keyword evidence="7" id="KW-0808">Transferase</keyword>
<evidence type="ECO:0000256" key="3">
    <source>
        <dbReference type="ARBA" id="ARBA00006402"/>
    </source>
</evidence>
<evidence type="ECO:0000259" key="22">
    <source>
        <dbReference type="PROSITE" id="PS50885"/>
    </source>
</evidence>
<dbReference type="SMART" id="SM00388">
    <property type="entry name" value="HisKA"/>
    <property type="match status" value="1"/>
</dbReference>
<evidence type="ECO:0000256" key="13">
    <source>
        <dbReference type="ARBA" id="ARBA00023012"/>
    </source>
</evidence>
<evidence type="ECO:0000256" key="17">
    <source>
        <dbReference type="PROSITE-ProRule" id="PRU00169"/>
    </source>
</evidence>
<feature type="domain" description="HAMP" evidence="22">
    <location>
        <begin position="365"/>
        <end position="417"/>
    </location>
</feature>
<evidence type="ECO:0000256" key="19">
    <source>
        <dbReference type="SAM" id="Phobius"/>
    </source>
</evidence>
<dbReference type="InterPro" id="IPR001789">
    <property type="entry name" value="Sig_transdc_resp-reg_receiver"/>
</dbReference>
<keyword evidence="11" id="KW-0067">ATP-binding</keyword>
<dbReference type="InterPro" id="IPR005467">
    <property type="entry name" value="His_kinase_dom"/>
</dbReference>
<dbReference type="FunFam" id="1.10.287.130:FF:000038">
    <property type="entry name" value="Sensory transduction histidine kinase"/>
    <property type="match status" value="1"/>
</dbReference>
<keyword evidence="18" id="KW-0175">Coiled coil</keyword>
<dbReference type="InterPro" id="IPR036890">
    <property type="entry name" value="HATPase_C_sf"/>
</dbReference>
<dbReference type="Gene3D" id="1.10.287.130">
    <property type="match status" value="1"/>
</dbReference>
<feature type="modified residue" description="4-aspartylphosphate" evidence="17">
    <location>
        <position position="761"/>
    </location>
</feature>
<keyword evidence="8 19" id="KW-0812">Transmembrane</keyword>
<sequence>MSNSTIKFGKTVSLRLVLVVPFILQVFAAVGVIGWLSICNGQQAVNDVATQLQSETSDRIKQQIESYLNEPRRINEVTAASIKSGGISLTDYLVLERYFWRLVQQNTVQFIQFTNPQGDSVGIEREVNGRIVLKYRDKTTAPKLNIYSLDSQGRRIKLIETKQFDARTRPWYKAVMQAKKPVWSPLFKRVTNSSIANSLSHPIYSETGQLIGVINNLFDIQKIHQFLKQLKIGRTGQTFIIERSGNLIASSIIQKSFASKGDDLELINASKANNLIISSTAQYLQRSINLSTIDHSQQLEFQLNGERQFVQVLPLQDGKGIDWLIVVVVPESDFMEHIYANTHSTILLCLGALGLTCIVGIFTSRWISHPILRLNAASAAIANGELDQTVEIGQITELGVLAKSFNQMAQQLRQSFSDLAKTNQELEQRVEQRTLELKAAKEAADAASNAKSEFLANMSHELRTPMNGILGYSQILRRSEPLTEKGRRGVEVIYQCGSHLLTLINDILDLSKIEARKMELYPQDFHFLAFLQGVAEICRIRAEQKRIGFIYQADSQLPQGVCADEKRLRQVLINLLSNAIKFTDAGKVTFSVKVLEKQAIQQQKTSTTPTWIIRFQIQDTGVGMTKEQSQTIFVPFEQVGDIKKQAEGTGLGLAISHKIISLFDSKLEVESEPHRGSTFWFDIPLKEAQEWAETSRVSLYGTIVGYQGAKRRVLVVDDKWENRSVIVNLLEPIGFTVAEASNGQEGLEQAKTFKPDIIITDLVMPVMHGFELIKQLHQSAELQKIIAIASSASVFDADQFKSLEAGANEFLPKPVQADSLLKILQKYLQLQWIYEDRSESIFKNEETQINSPVGSSEIIPPPIEILAQLNDLAQKGDLDEVTAIAEQLKEQDINLIKFVEKLIQMSDACQVKQVQDFISKYIKNC</sequence>
<dbReference type="EC" id="2.7.13.3" evidence="4"/>
<dbReference type="InterPro" id="IPR011006">
    <property type="entry name" value="CheY-like_superfamily"/>
</dbReference>
<evidence type="ECO:0000256" key="10">
    <source>
        <dbReference type="ARBA" id="ARBA00022777"/>
    </source>
</evidence>
<dbReference type="InterPro" id="IPR004358">
    <property type="entry name" value="Sig_transdc_His_kin-like_C"/>
</dbReference>
<dbReference type="Proteomes" id="UP000632766">
    <property type="component" value="Unassembled WGS sequence"/>
</dbReference>
<evidence type="ECO:0000259" key="21">
    <source>
        <dbReference type="PROSITE" id="PS50110"/>
    </source>
</evidence>
<dbReference type="FunFam" id="3.30.565.10:FF:000010">
    <property type="entry name" value="Sensor histidine kinase RcsC"/>
    <property type="match status" value="1"/>
</dbReference>
<evidence type="ECO:0000256" key="18">
    <source>
        <dbReference type="SAM" id="Coils"/>
    </source>
</evidence>
<gene>
    <name evidence="23" type="ORF">I8748_25005</name>
</gene>
<keyword evidence="9" id="KW-0547">Nucleotide-binding</keyword>
<dbReference type="PROSITE" id="PS50109">
    <property type="entry name" value="HIS_KIN"/>
    <property type="match status" value="1"/>
</dbReference>
<dbReference type="CDD" id="cd12912">
    <property type="entry name" value="PDC2_MCP_like"/>
    <property type="match status" value="1"/>
</dbReference>